<organism evidence="1 2">
    <name type="scientific">Iningainema tapete BLCC-T55</name>
    <dbReference type="NCBI Taxonomy" id="2748662"/>
    <lineage>
        <taxon>Bacteria</taxon>
        <taxon>Bacillati</taxon>
        <taxon>Cyanobacteriota</taxon>
        <taxon>Cyanophyceae</taxon>
        <taxon>Nostocales</taxon>
        <taxon>Scytonemataceae</taxon>
        <taxon>Iningainema tapete</taxon>
    </lineage>
</organism>
<evidence type="ECO:0000313" key="1">
    <source>
        <dbReference type="EMBL" id="MBD2775975.1"/>
    </source>
</evidence>
<accession>A0A8J6XPV0</accession>
<dbReference type="RefSeq" id="WP_190835192.1">
    <property type="nucleotide sequence ID" value="NZ_CAWPPI010000086.1"/>
</dbReference>
<comment type="caution">
    <text evidence="1">The sequence shown here is derived from an EMBL/GenBank/DDBJ whole genome shotgun (WGS) entry which is preliminary data.</text>
</comment>
<protein>
    <submittedName>
        <fullName evidence="1">Uncharacterized protein</fullName>
    </submittedName>
</protein>
<dbReference type="AlphaFoldDB" id="A0A8J6XPV0"/>
<sequence length="73" mass="8787">MNYCPCCSHTLLRHIRGHEVYWFCRNCWQEMPVLTWNHFTKTLHNPKQDLATVGMNKREAISEWIEAQLPQMI</sequence>
<gene>
    <name evidence="1" type="ORF">ICL16_28930</name>
</gene>
<name>A0A8J6XPV0_9CYAN</name>
<proteinExistence type="predicted"/>
<dbReference type="EMBL" id="JACXAE010000086">
    <property type="protein sequence ID" value="MBD2775975.1"/>
    <property type="molecule type" value="Genomic_DNA"/>
</dbReference>
<evidence type="ECO:0000313" key="2">
    <source>
        <dbReference type="Proteomes" id="UP000629098"/>
    </source>
</evidence>
<dbReference type="Proteomes" id="UP000629098">
    <property type="component" value="Unassembled WGS sequence"/>
</dbReference>
<reference evidence="1" key="1">
    <citation type="submission" date="2020-09" db="EMBL/GenBank/DDBJ databases">
        <title>Iningainema tapete sp. nov. (Scytonemataceae, Cyanobacteria) from greenhouses in central Florida (USA) produces two types of nodularin with biosynthetic potential for microcystin-LR and anabaenopeptins.</title>
        <authorList>
            <person name="Berthold D.E."/>
            <person name="Lefler F.W."/>
            <person name="Huang I.-S."/>
            <person name="Abdulla H."/>
            <person name="Zimba P.V."/>
            <person name="Laughinghouse H.D. IV."/>
        </authorList>
    </citation>
    <scope>NUCLEOTIDE SEQUENCE</scope>
    <source>
        <strain evidence="1">BLCCT55</strain>
    </source>
</reference>
<keyword evidence="2" id="KW-1185">Reference proteome</keyword>